<feature type="transmembrane region" description="Helical" evidence="1">
    <location>
        <begin position="103"/>
        <end position="124"/>
    </location>
</feature>
<evidence type="ECO:0000313" key="2">
    <source>
        <dbReference type="EMBL" id="GAA5517647.1"/>
    </source>
</evidence>
<evidence type="ECO:0000313" key="3">
    <source>
        <dbReference type="Proteomes" id="UP001426770"/>
    </source>
</evidence>
<comment type="caution">
    <text evidence="2">The sequence shown here is derived from an EMBL/GenBank/DDBJ whole genome shotgun (WGS) entry which is preliminary data.</text>
</comment>
<name>A0ABP9WCU1_9MICO</name>
<feature type="transmembrane region" description="Helical" evidence="1">
    <location>
        <begin position="130"/>
        <end position="153"/>
    </location>
</feature>
<proteinExistence type="predicted"/>
<protein>
    <recommendedName>
        <fullName evidence="4">Yip1 domain-containing protein</fullName>
    </recommendedName>
</protein>
<gene>
    <name evidence="2" type="ORF">Lsed01_00055</name>
</gene>
<organism evidence="2 3">
    <name type="scientific">Demequina sediminis</name>
    <dbReference type="NCBI Taxonomy" id="1930058"/>
    <lineage>
        <taxon>Bacteria</taxon>
        <taxon>Bacillati</taxon>
        <taxon>Actinomycetota</taxon>
        <taxon>Actinomycetes</taxon>
        <taxon>Micrococcales</taxon>
        <taxon>Demequinaceae</taxon>
        <taxon>Demequina</taxon>
    </lineage>
</organism>
<sequence>MSEDRASEAPVAEPLDPRRAAWLATAIGIPIYGALSLLMAVAAAPVVEALAPDRSEVDDAAIFVGVGILNTAIAVLGILLIAHTIGRLVFSATRNGGDRRASIVFAVMGALLAAPVVTLVALGQSETAAGAAYAILAVAMPASVTSGLTRAVLPTVAASRAAGRAAAVVAVLAVVIVLAWASITLFGAAN</sequence>
<feature type="transmembrane region" description="Helical" evidence="1">
    <location>
        <begin position="165"/>
        <end position="189"/>
    </location>
</feature>
<evidence type="ECO:0000256" key="1">
    <source>
        <dbReference type="SAM" id="Phobius"/>
    </source>
</evidence>
<feature type="transmembrane region" description="Helical" evidence="1">
    <location>
        <begin position="61"/>
        <end position="82"/>
    </location>
</feature>
<accession>A0ABP9WCU1</accession>
<dbReference type="EMBL" id="BAABRR010000001">
    <property type="protein sequence ID" value="GAA5517647.1"/>
    <property type="molecule type" value="Genomic_DNA"/>
</dbReference>
<dbReference type="RefSeq" id="WP_286215687.1">
    <property type="nucleotide sequence ID" value="NZ_AP027736.1"/>
</dbReference>
<keyword evidence="1" id="KW-1133">Transmembrane helix</keyword>
<feature type="transmembrane region" description="Helical" evidence="1">
    <location>
        <begin position="20"/>
        <end position="41"/>
    </location>
</feature>
<keyword evidence="1" id="KW-0472">Membrane</keyword>
<dbReference type="Proteomes" id="UP001426770">
    <property type="component" value="Unassembled WGS sequence"/>
</dbReference>
<reference evidence="2 3" key="1">
    <citation type="submission" date="2024-02" db="EMBL/GenBank/DDBJ databases">
        <title>Lysinimicrobium sediminis NBRC 112286.</title>
        <authorList>
            <person name="Ichikawa N."/>
            <person name="Katano-Makiyama Y."/>
            <person name="Hidaka K."/>
        </authorList>
    </citation>
    <scope>NUCLEOTIDE SEQUENCE [LARGE SCALE GENOMIC DNA]</scope>
    <source>
        <strain evidence="2 3">NBRC 112286</strain>
    </source>
</reference>
<evidence type="ECO:0008006" key="4">
    <source>
        <dbReference type="Google" id="ProtNLM"/>
    </source>
</evidence>
<keyword evidence="1" id="KW-0812">Transmembrane</keyword>
<keyword evidence="3" id="KW-1185">Reference proteome</keyword>